<feature type="compositionally biased region" description="Low complexity" evidence="2">
    <location>
        <begin position="435"/>
        <end position="452"/>
    </location>
</feature>
<feature type="compositionally biased region" description="Gly residues" evidence="2">
    <location>
        <begin position="309"/>
        <end position="319"/>
    </location>
</feature>
<sequence length="458" mass="48916">MATTPIPASSRTVANHQTSQVTTSIPPRTPTPTPTAVVPSQEIKRIQLSAPTDISIPSPGPSRTNSTFPPNLPTPPASSSSKPLSNPSNSNGNANATPSTPQPRRGVKLDQVAERQANAGGPSGAPAGLSAKALGKRKRTVEEEEIIHNAGQVFKDNIDRDTSYFTSDYLPVHPFESGRDIVDRLLPFHLWQIHDQDLDCRPKDAKRRMTERVGVEKLVTRHISLMERLRKAQVRQDNVTDGVDLIQISQAVVQTMTDTRNQLQSQLRDVRAENDRLTYENRRKEEARRAAMIAAGEKPLPRTGPGRPPGSGTGTGMGTGTPTMSRTASTHTNGASTPGTPSANRGSGMGVPAGQLEVPPSPIAVTVPFNLRADLIRLEIITSNNGKSQPPGRVVKKTDDGTGLMLSVYPAALNPTQLNFLAGVLTRQQQQVRKAAASPSIPSSPATSASSPKTVDTS</sequence>
<evidence type="ECO:0008006" key="5">
    <source>
        <dbReference type="Google" id="ProtNLM"/>
    </source>
</evidence>
<feature type="compositionally biased region" description="Low complexity" evidence="2">
    <location>
        <begin position="77"/>
        <end position="99"/>
    </location>
</feature>
<organism evidence="3 4">
    <name type="scientific">Filobasidium floriforme</name>
    <dbReference type="NCBI Taxonomy" id="5210"/>
    <lineage>
        <taxon>Eukaryota</taxon>
        <taxon>Fungi</taxon>
        <taxon>Dikarya</taxon>
        <taxon>Basidiomycota</taxon>
        <taxon>Agaricomycotina</taxon>
        <taxon>Tremellomycetes</taxon>
        <taxon>Filobasidiales</taxon>
        <taxon>Filobasidiaceae</taxon>
        <taxon>Filobasidium</taxon>
    </lineage>
</organism>
<feature type="region of interest" description="Disordered" evidence="2">
    <location>
        <begin position="428"/>
        <end position="458"/>
    </location>
</feature>
<accession>A0A8K0JKG3</accession>
<dbReference type="Proteomes" id="UP000812966">
    <property type="component" value="Unassembled WGS sequence"/>
</dbReference>
<feature type="compositionally biased region" description="Polar residues" evidence="2">
    <location>
        <begin position="328"/>
        <end position="345"/>
    </location>
</feature>
<dbReference type="AlphaFoldDB" id="A0A8K0JKG3"/>
<protein>
    <recommendedName>
        <fullName evidence="5">GLTSCR protein conserved domain-containing protein</fullName>
    </recommendedName>
</protein>
<gene>
    <name evidence="3" type="ORF">FFLO_03605</name>
</gene>
<keyword evidence="1" id="KW-0175">Coiled coil</keyword>
<evidence type="ECO:0000256" key="2">
    <source>
        <dbReference type="SAM" id="MobiDB-lite"/>
    </source>
</evidence>
<proteinExistence type="predicted"/>
<feature type="region of interest" description="Disordered" evidence="2">
    <location>
        <begin position="1"/>
        <end position="136"/>
    </location>
</feature>
<keyword evidence="4" id="KW-1185">Reference proteome</keyword>
<feature type="compositionally biased region" description="Polar residues" evidence="2">
    <location>
        <begin position="1"/>
        <end position="20"/>
    </location>
</feature>
<evidence type="ECO:0000313" key="4">
    <source>
        <dbReference type="Proteomes" id="UP000812966"/>
    </source>
</evidence>
<reference evidence="3" key="1">
    <citation type="submission" date="2020-04" db="EMBL/GenBank/DDBJ databases">
        <title>Analysis of mating type loci in Filobasidium floriforme.</title>
        <authorList>
            <person name="Nowrousian M."/>
        </authorList>
    </citation>
    <scope>NUCLEOTIDE SEQUENCE</scope>
    <source>
        <strain evidence="3">CBS 6242</strain>
    </source>
</reference>
<feature type="region of interest" description="Disordered" evidence="2">
    <location>
        <begin position="293"/>
        <end position="355"/>
    </location>
</feature>
<name>A0A8K0JKG3_9TREE</name>
<feature type="coiled-coil region" evidence="1">
    <location>
        <begin position="253"/>
        <end position="287"/>
    </location>
</feature>
<evidence type="ECO:0000313" key="3">
    <source>
        <dbReference type="EMBL" id="KAG7535934.1"/>
    </source>
</evidence>
<comment type="caution">
    <text evidence="3">The sequence shown here is derived from an EMBL/GenBank/DDBJ whole genome shotgun (WGS) entry which is preliminary data.</text>
</comment>
<evidence type="ECO:0000256" key="1">
    <source>
        <dbReference type="SAM" id="Coils"/>
    </source>
</evidence>
<dbReference type="EMBL" id="JABELV010000067">
    <property type="protein sequence ID" value="KAG7535934.1"/>
    <property type="molecule type" value="Genomic_DNA"/>
</dbReference>
<feature type="compositionally biased region" description="Low complexity" evidence="2">
    <location>
        <begin position="124"/>
        <end position="133"/>
    </location>
</feature>
<feature type="compositionally biased region" description="Low complexity" evidence="2">
    <location>
        <begin position="293"/>
        <end position="305"/>
    </location>
</feature>